<name>A0A8H5WZP8_9HYPO</name>
<protein>
    <submittedName>
        <fullName evidence="4">Ankyrin repeat-containing protein</fullName>
    </submittedName>
</protein>
<accession>A0A8H5WZP8</accession>
<evidence type="ECO:0000313" key="5">
    <source>
        <dbReference type="Proteomes" id="UP000562682"/>
    </source>
</evidence>
<evidence type="ECO:0000313" key="4">
    <source>
        <dbReference type="EMBL" id="KAF5675934.1"/>
    </source>
</evidence>
<dbReference type="AlphaFoldDB" id="A0A8H5WZP8"/>
<dbReference type="Proteomes" id="UP000562682">
    <property type="component" value="Unassembled WGS sequence"/>
</dbReference>
<dbReference type="Gene3D" id="1.25.40.20">
    <property type="entry name" value="Ankyrin repeat-containing domain"/>
    <property type="match status" value="3"/>
</dbReference>
<sequence length="850" mass="94542">MSFITAVLTGKQSNVKKLIDDGKDANVKDYYGRTPLFLAAMRGYEGIVEVILAAVGVDPDPKDHINRTPLSWSAEKGHEIVVKLLLARDSVDPDSKDSTGRTPLSWAAEKGHEAIVMLLLERDSVDPDSKDSTGRTPLSWAAEKGHKAIVKLLLARDSVDPDSKDSTGRTPLSWAVENENSAVLTLLLETENVDPDSKDSTGRTPLSWAAERGHKAIVMLLLARDSVEPDSKDSTGRTPLSWAAEKGHKAIVMLLLARDSVDPDSKDSTGRTPLSWAAETGYEAIVRLLQNTRALPHYKREFLLEARNTLFNFRQWEPKNIDIFFSDGSYISHSISYSDTVLTLKDFVFKSRGTPTERQKLWRRRKQTQPTLLSERHRLRDCLADEGSVVEVEFIVDHHMFLHDKRLSTDGWRSIIPDIPEPLRHDIDYDQKLNCWTLTPFTILSADSVPLTIAGAPVVIPVESRYPLTETLSPSTDPLPTAINPRASITSELILMILRDFQGVLGFYILLNGWLQIQVPEAFDIKWALLHQPHIYGGLRVSYIPQNVLPTSFRAFSTKIFDLGTQPTAPPPNLVHNNQVEARIHLPRSIFGRARGPGTGYLTGTWRSEVHPYAGDVKVGLCHLANEVNNVNKQPQIGEMAETFDPNARDYPSDFLHDVTLFSPTDMTMLAGFRAPIANLGWLSENYWHQLREGHGSIHVLGNISSTQELDKTEVIPNAQESDCQIVGEGIIVNHKLLKGKNDVVHLEALNEAVARCLLYRVSPTFPTEGGYSGVALYANGPREDNTIGPGVLGFQSFEQKSDFIQPEIGADPQRIRERLVLEFYVEKLCRGGGGMTARVGGAHENIVKK</sequence>
<comment type="caution">
    <text evidence="4">The sequence shown here is derived from an EMBL/GenBank/DDBJ whole genome shotgun (WGS) entry which is preliminary data.</text>
</comment>
<evidence type="ECO:0000256" key="1">
    <source>
        <dbReference type="ARBA" id="ARBA00022737"/>
    </source>
</evidence>
<evidence type="ECO:0000256" key="3">
    <source>
        <dbReference type="PROSITE-ProRule" id="PRU00023"/>
    </source>
</evidence>
<dbReference type="Pfam" id="PF12796">
    <property type="entry name" value="Ank_2"/>
    <property type="match status" value="2"/>
</dbReference>
<keyword evidence="1" id="KW-0677">Repeat</keyword>
<dbReference type="SMART" id="SM00248">
    <property type="entry name" value="ANK"/>
    <property type="match status" value="8"/>
</dbReference>
<dbReference type="Pfam" id="PF00023">
    <property type="entry name" value="Ank"/>
    <property type="match status" value="1"/>
</dbReference>
<keyword evidence="5" id="KW-1185">Reference proteome</keyword>
<dbReference type="PROSITE" id="PS50297">
    <property type="entry name" value="ANK_REP_REGION"/>
    <property type="match status" value="4"/>
</dbReference>
<dbReference type="GO" id="GO:0005634">
    <property type="term" value="C:nucleus"/>
    <property type="evidence" value="ECO:0007669"/>
    <property type="project" value="TreeGrafter"/>
</dbReference>
<dbReference type="EMBL" id="JAAOAK010000300">
    <property type="protein sequence ID" value="KAF5675934.1"/>
    <property type="molecule type" value="Genomic_DNA"/>
</dbReference>
<feature type="repeat" description="ANK" evidence="3">
    <location>
        <begin position="99"/>
        <end position="132"/>
    </location>
</feature>
<proteinExistence type="predicted"/>
<dbReference type="Pfam" id="PF13637">
    <property type="entry name" value="Ank_4"/>
    <property type="match status" value="1"/>
</dbReference>
<dbReference type="SUPFAM" id="SSF48403">
    <property type="entry name" value="Ankyrin repeat"/>
    <property type="match status" value="2"/>
</dbReference>
<dbReference type="SUPFAM" id="SSF54236">
    <property type="entry name" value="Ubiquitin-like"/>
    <property type="match status" value="1"/>
</dbReference>
<dbReference type="PANTHER" id="PTHR24124:SF14">
    <property type="entry name" value="CHROMOSOME UNDETERMINED SCAFFOLD_25, WHOLE GENOME SHOTGUN SEQUENCE"/>
    <property type="match status" value="1"/>
</dbReference>
<feature type="repeat" description="ANK" evidence="3">
    <location>
        <begin position="31"/>
        <end position="64"/>
    </location>
</feature>
<keyword evidence="2 3" id="KW-0040">ANK repeat</keyword>
<dbReference type="InterPro" id="IPR002110">
    <property type="entry name" value="Ankyrin_rpt"/>
</dbReference>
<dbReference type="InterPro" id="IPR029071">
    <property type="entry name" value="Ubiquitin-like_domsf"/>
</dbReference>
<feature type="repeat" description="ANK" evidence="3">
    <location>
        <begin position="235"/>
        <end position="268"/>
    </location>
</feature>
<gene>
    <name evidence="4" type="ORF">FDENT_9652</name>
</gene>
<dbReference type="GO" id="GO:0010468">
    <property type="term" value="P:regulation of gene expression"/>
    <property type="evidence" value="ECO:0007669"/>
    <property type="project" value="TreeGrafter"/>
</dbReference>
<organism evidence="4 5">
    <name type="scientific">Fusarium denticulatum</name>
    <dbReference type="NCBI Taxonomy" id="48507"/>
    <lineage>
        <taxon>Eukaryota</taxon>
        <taxon>Fungi</taxon>
        <taxon>Dikarya</taxon>
        <taxon>Ascomycota</taxon>
        <taxon>Pezizomycotina</taxon>
        <taxon>Sordariomycetes</taxon>
        <taxon>Hypocreomycetidae</taxon>
        <taxon>Hypocreales</taxon>
        <taxon>Nectriaceae</taxon>
        <taxon>Fusarium</taxon>
        <taxon>Fusarium fujikuroi species complex</taxon>
    </lineage>
</organism>
<reference evidence="4 5" key="1">
    <citation type="submission" date="2020-05" db="EMBL/GenBank/DDBJ databases">
        <title>Identification and distribution of gene clusters putatively required for synthesis of sphingolipid metabolism inhibitors in phylogenetically diverse species of the filamentous fungus Fusarium.</title>
        <authorList>
            <person name="Kim H.-S."/>
            <person name="Busman M."/>
            <person name="Brown D.W."/>
            <person name="Divon H."/>
            <person name="Uhlig S."/>
            <person name="Proctor R.H."/>
        </authorList>
    </citation>
    <scope>NUCLEOTIDE SEQUENCE [LARGE SCALE GENOMIC DNA]</scope>
    <source>
        <strain evidence="4 5">NRRL 25311</strain>
    </source>
</reference>
<dbReference type="InterPro" id="IPR036770">
    <property type="entry name" value="Ankyrin_rpt-contain_sf"/>
</dbReference>
<evidence type="ECO:0000256" key="2">
    <source>
        <dbReference type="ARBA" id="ARBA00023043"/>
    </source>
</evidence>
<dbReference type="PROSITE" id="PS50088">
    <property type="entry name" value="ANK_REPEAT"/>
    <property type="match status" value="5"/>
</dbReference>
<dbReference type="PANTHER" id="PTHR24124">
    <property type="entry name" value="ANKYRIN REPEAT FAMILY A"/>
    <property type="match status" value="1"/>
</dbReference>
<feature type="repeat" description="ANK" evidence="3">
    <location>
        <begin position="201"/>
        <end position="234"/>
    </location>
</feature>
<feature type="repeat" description="ANK" evidence="3">
    <location>
        <begin position="133"/>
        <end position="154"/>
    </location>
</feature>